<dbReference type="SFLD" id="SFLDS00014">
    <property type="entry name" value="RuBisCO"/>
    <property type="match status" value="1"/>
</dbReference>
<dbReference type="GO" id="GO:0000287">
    <property type="term" value="F:magnesium ion binding"/>
    <property type="evidence" value="ECO:0007669"/>
    <property type="project" value="InterPro"/>
</dbReference>
<dbReference type="PROSITE" id="PS00157">
    <property type="entry name" value="RUBISCO_LARGE"/>
    <property type="match status" value="1"/>
</dbReference>
<comment type="cofactor">
    <cofactor evidence="1">
        <name>Mg(2+)</name>
        <dbReference type="ChEBI" id="CHEBI:18420"/>
    </cofactor>
</comment>
<dbReference type="InterPro" id="IPR036422">
    <property type="entry name" value="RuBisCO_lsu_N_sf"/>
</dbReference>
<reference evidence="7 8" key="1">
    <citation type="submission" date="2019-02" db="EMBL/GenBank/DDBJ databases">
        <title>Draft genome sequences of novel Actinobacteria.</title>
        <authorList>
            <person name="Sahin N."/>
            <person name="Ay H."/>
            <person name="Saygin H."/>
        </authorList>
    </citation>
    <scope>NUCLEOTIDE SEQUENCE [LARGE SCALE GENOMIC DNA]</scope>
    <source>
        <strain evidence="7 8">8K307</strain>
    </source>
</reference>
<dbReference type="SUPFAM" id="SSF51649">
    <property type="entry name" value="RuBisCo, C-terminal domain"/>
    <property type="match status" value="1"/>
</dbReference>
<dbReference type="GO" id="GO:0016984">
    <property type="term" value="F:ribulose-bisphosphate carboxylase activity"/>
    <property type="evidence" value="ECO:0007669"/>
    <property type="project" value="InterPro"/>
</dbReference>
<dbReference type="Pfam" id="PF00016">
    <property type="entry name" value="RuBisCO_large"/>
    <property type="match status" value="1"/>
</dbReference>
<gene>
    <name evidence="7" type="ORF">E1262_25840</name>
</gene>
<dbReference type="InterPro" id="IPR017443">
    <property type="entry name" value="RuBisCO_lsu_fd_N"/>
</dbReference>
<feature type="domain" description="Ribulose bisphosphate carboxylase large subunit C-terminal" evidence="5">
    <location>
        <begin position="146"/>
        <end position="423"/>
    </location>
</feature>
<dbReference type="SUPFAM" id="SSF54966">
    <property type="entry name" value="RuBisCO, large subunit, small (N-terminal) domain"/>
    <property type="match status" value="1"/>
</dbReference>
<dbReference type="Gene3D" id="3.20.20.110">
    <property type="entry name" value="Ribulose bisphosphate carboxylase, large subunit, C-terminal domain"/>
    <property type="match status" value="1"/>
</dbReference>
<comment type="similarity">
    <text evidence="4">Belongs to the RuBisCO large chain family.</text>
</comment>
<keyword evidence="3" id="KW-0460">Magnesium</keyword>
<evidence type="ECO:0000256" key="3">
    <source>
        <dbReference type="ARBA" id="ARBA00022842"/>
    </source>
</evidence>
<comment type="caution">
    <text evidence="7">The sequence shown here is derived from an EMBL/GenBank/DDBJ whole genome shotgun (WGS) entry which is preliminary data.</text>
</comment>
<evidence type="ECO:0000313" key="8">
    <source>
        <dbReference type="Proteomes" id="UP000295217"/>
    </source>
</evidence>
<dbReference type="PANTHER" id="PTHR42704:SF17">
    <property type="entry name" value="RIBULOSE BISPHOSPHATE CARBOXYLASE LARGE CHAIN"/>
    <property type="match status" value="1"/>
</dbReference>
<accession>A0A4R5A1K5</accession>
<dbReference type="Pfam" id="PF02788">
    <property type="entry name" value="RuBisCO_large_N"/>
    <property type="match status" value="1"/>
</dbReference>
<dbReference type="EMBL" id="SMLB01000054">
    <property type="protein sequence ID" value="TDD65295.1"/>
    <property type="molecule type" value="Genomic_DNA"/>
</dbReference>
<feature type="domain" description="Ribulose bisphosphate carboxylase large subunit ferrodoxin-like N-terminal" evidence="6">
    <location>
        <begin position="13"/>
        <end position="131"/>
    </location>
</feature>
<evidence type="ECO:0000259" key="6">
    <source>
        <dbReference type="Pfam" id="PF02788"/>
    </source>
</evidence>
<keyword evidence="8" id="KW-1185">Reference proteome</keyword>
<keyword evidence="2" id="KW-0479">Metal-binding</keyword>
<dbReference type="GO" id="GO:0015977">
    <property type="term" value="P:carbon fixation"/>
    <property type="evidence" value="ECO:0007669"/>
    <property type="project" value="InterPro"/>
</dbReference>
<dbReference type="AlphaFoldDB" id="A0A4R5A1K5"/>
<dbReference type="Gene3D" id="3.30.70.150">
    <property type="entry name" value="RuBisCO large subunit, N-terminal domain"/>
    <property type="match status" value="1"/>
</dbReference>
<dbReference type="InterPro" id="IPR033966">
    <property type="entry name" value="RuBisCO"/>
</dbReference>
<evidence type="ECO:0000313" key="7">
    <source>
        <dbReference type="EMBL" id="TDD65295.1"/>
    </source>
</evidence>
<sequence length="428" mass="44525">MYASLDGGSVSGNVLATYEIATALPLEKAAAVIAGEQSSGTFVAVARESAELKARHAATVRSIDELPLSGRPPLPGAIGDWAQARRARIVVEFPVHNFGASVPNLLAAVAGNLFELRELGELRLVDLELPDVFGTAYPGPAHGVDGTRALVGKAGATGPLIGTIVKPSVGLGPEELAELVEELALAGIDFIKDDELQGNPPGFPLADRVHVVMDVLKRAADRTGTMPMYAFNITDDISKLAHNHDLVRAAGGTCVMVVVNAVGFAGVQYLREHADLPIHGHRAMFGAFARSPQLGIAFRVFQKLARLVGVDHLHTNGIANKFYETDEEVVASITDVRAPLLGGYHVVPVLSSGQTPAIADRTCAQVGDAGDLLVLAGGGIHAHPGGSGAGVKAMRDAWDAAVAGEPLATRAERSPELAASLAQFGARS</sequence>
<proteinExistence type="inferred from homology"/>
<dbReference type="InterPro" id="IPR000685">
    <property type="entry name" value="RuBisCO_lsu_C"/>
</dbReference>
<dbReference type="InterPro" id="IPR020878">
    <property type="entry name" value="RuBisCo_large_chain_AS"/>
</dbReference>
<dbReference type="PANTHER" id="PTHR42704">
    <property type="entry name" value="RIBULOSE BISPHOSPHATE CARBOXYLASE"/>
    <property type="match status" value="1"/>
</dbReference>
<evidence type="ECO:0000256" key="2">
    <source>
        <dbReference type="ARBA" id="ARBA00022723"/>
    </source>
</evidence>
<protein>
    <submittedName>
        <fullName evidence="7">Ribulose 1,5-bisphosphate carboxylase</fullName>
    </submittedName>
</protein>
<evidence type="ECO:0000256" key="1">
    <source>
        <dbReference type="ARBA" id="ARBA00001946"/>
    </source>
</evidence>
<dbReference type="Proteomes" id="UP000295217">
    <property type="component" value="Unassembled WGS sequence"/>
</dbReference>
<dbReference type="SFLD" id="SFLDG00301">
    <property type="entry name" value="RuBisCO-like_proteins"/>
    <property type="match status" value="1"/>
</dbReference>
<evidence type="ECO:0000256" key="4">
    <source>
        <dbReference type="RuleBase" id="RU003834"/>
    </source>
</evidence>
<dbReference type="OrthoDB" id="9764279at2"/>
<evidence type="ECO:0000259" key="5">
    <source>
        <dbReference type="Pfam" id="PF00016"/>
    </source>
</evidence>
<dbReference type="InterPro" id="IPR036376">
    <property type="entry name" value="RuBisCO_lsu_C_sf"/>
</dbReference>
<organism evidence="7 8">
    <name type="scientific">Jiangella aurantiaca</name>
    <dbReference type="NCBI Taxonomy" id="2530373"/>
    <lineage>
        <taxon>Bacteria</taxon>
        <taxon>Bacillati</taxon>
        <taxon>Actinomycetota</taxon>
        <taxon>Actinomycetes</taxon>
        <taxon>Jiangellales</taxon>
        <taxon>Jiangellaceae</taxon>
        <taxon>Jiangella</taxon>
    </lineage>
</organism>
<name>A0A4R5A1K5_9ACTN</name>